<keyword evidence="2" id="KW-0732">Signal</keyword>
<dbReference type="RefSeq" id="XP_016650965.1">
    <property type="nucleotide sequence ID" value="XM_016795479.1"/>
</dbReference>
<proteinExistence type="predicted"/>
<name>A0ABM1LU88_PRUMU</name>
<dbReference type="Proteomes" id="UP000694861">
    <property type="component" value="Linkage group LG6"/>
</dbReference>
<organism evidence="3 4">
    <name type="scientific">Prunus mume</name>
    <name type="common">Japanese apricot</name>
    <name type="synonym">Armeniaca mume</name>
    <dbReference type="NCBI Taxonomy" id="102107"/>
    <lineage>
        <taxon>Eukaryota</taxon>
        <taxon>Viridiplantae</taxon>
        <taxon>Streptophyta</taxon>
        <taxon>Embryophyta</taxon>
        <taxon>Tracheophyta</taxon>
        <taxon>Spermatophyta</taxon>
        <taxon>Magnoliopsida</taxon>
        <taxon>eudicotyledons</taxon>
        <taxon>Gunneridae</taxon>
        <taxon>Pentapetalae</taxon>
        <taxon>rosids</taxon>
        <taxon>fabids</taxon>
        <taxon>Rosales</taxon>
        <taxon>Rosaceae</taxon>
        <taxon>Amygdaloideae</taxon>
        <taxon>Amygdaleae</taxon>
        <taxon>Prunus</taxon>
    </lineage>
</organism>
<evidence type="ECO:0000313" key="3">
    <source>
        <dbReference type="Proteomes" id="UP000694861"/>
    </source>
</evidence>
<reference evidence="3" key="1">
    <citation type="journal article" date="2012" name="Nat. Commun.">
        <title>The genome of Prunus mume.</title>
        <authorList>
            <person name="Zhang Q."/>
            <person name="Chen W."/>
            <person name="Sun L."/>
            <person name="Zhao F."/>
            <person name="Huang B."/>
            <person name="Yang W."/>
            <person name="Tao Y."/>
            <person name="Wang J."/>
            <person name="Yuan Z."/>
            <person name="Fan G."/>
            <person name="Xing Z."/>
            <person name="Han C."/>
            <person name="Pan H."/>
            <person name="Zhong X."/>
            <person name="Shi W."/>
            <person name="Liang X."/>
            <person name="Du D."/>
            <person name="Sun F."/>
            <person name="Xu Z."/>
            <person name="Hao R."/>
            <person name="Lv T."/>
            <person name="Lv Y."/>
            <person name="Zheng Z."/>
            <person name="Sun M."/>
            <person name="Luo L."/>
            <person name="Cai M."/>
            <person name="Gao Y."/>
            <person name="Wang J."/>
            <person name="Yin Y."/>
            <person name="Xu X."/>
            <person name="Cheng T."/>
            <person name="Wang J."/>
        </authorList>
    </citation>
    <scope>NUCLEOTIDE SEQUENCE [LARGE SCALE GENOMIC DNA]</scope>
</reference>
<keyword evidence="1" id="KW-0472">Membrane</keyword>
<keyword evidence="1" id="KW-1133">Transmembrane helix</keyword>
<evidence type="ECO:0000313" key="4">
    <source>
        <dbReference type="RefSeq" id="XP_016650965.1"/>
    </source>
</evidence>
<evidence type="ECO:0000256" key="2">
    <source>
        <dbReference type="SAM" id="SignalP"/>
    </source>
</evidence>
<feature type="transmembrane region" description="Helical" evidence="1">
    <location>
        <begin position="72"/>
        <end position="91"/>
    </location>
</feature>
<keyword evidence="3" id="KW-1185">Reference proteome</keyword>
<keyword evidence="1" id="KW-0812">Transmembrane</keyword>
<reference evidence="4" key="2">
    <citation type="submission" date="2025-08" db="UniProtKB">
        <authorList>
            <consortium name="RefSeq"/>
        </authorList>
    </citation>
    <scope>IDENTIFICATION</scope>
</reference>
<feature type="signal peptide" evidence="2">
    <location>
        <begin position="1"/>
        <end position="24"/>
    </location>
</feature>
<feature type="chain" id="PRO_5046922710" evidence="2">
    <location>
        <begin position="25"/>
        <end position="150"/>
    </location>
</feature>
<sequence>MGEIYIILLQSLLVLFLTFSHPLAEKMQAENVPTTAITCIVPLAEMVAVEMDIQVACLDHMVGVTVAMAEQVVMHMLLLLMMIMALQAGLLTQKEEGSDNGVWEWGSEPEISRVSIWLESAAAAAVVVVGEVGFCCQLNIIPLQKIFLPM</sequence>
<gene>
    <name evidence="4" type="primary">LOC103334557</name>
</gene>
<dbReference type="GeneID" id="103334557"/>
<accession>A0ABM1LU88</accession>
<protein>
    <submittedName>
        <fullName evidence="4">Uncharacterized protein LOC103334557</fullName>
    </submittedName>
</protein>
<evidence type="ECO:0000256" key="1">
    <source>
        <dbReference type="SAM" id="Phobius"/>
    </source>
</evidence>